<proteinExistence type="predicted"/>
<name>A0A5C3MC89_9AGAR</name>
<dbReference type="AlphaFoldDB" id="A0A5C3MC89"/>
<keyword evidence="2" id="KW-1185">Reference proteome</keyword>
<accession>A0A5C3MC89</accession>
<reference evidence="1 2" key="1">
    <citation type="journal article" date="2019" name="Nat. Ecol. Evol.">
        <title>Megaphylogeny resolves global patterns of mushroom evolution.</title>
        <authorList>
            <person name="Varga T."/>
            <person name="Krizsan K."/>
            <person name="Foldi C."/>
            <person name="Dima B."/>
            <person name="Sanchez-Garcia M."/>
            <person name="Sanchez-Ramirez S."/>
            <person name="Szollosi G.J."/>
            <person name="Szarkandi J.G."/>
            <person name="Papp V."/>
            <person name="Albert L."/>
            <person name="Andreopoulos W."/>
            <person name="Angelini C."/>
            <person name="Antonin V."/>
            <person name="Barry K.W."/>
            <person name="Bougher N.L."/>
            <person name="Buchanan P."/>
            <person name="Buyck B."/>
            <person name="Bense V."/>
            <person name="Catcheside P."/>
            <person name="Chovatia M."/>
            <person name="Cooper J."/>
            <person name="Damon W."/>
            <person name="Desjardin D."/>
            <person name="Finy P."/>
            <person name="Geml J."/>
            <person name="Haridas S."/>
            <person name="Hughes K."/>
            <person name="Justo A."/>
            <person name="Karasinski D."/>
            <person name="Kautmanova I."/>
            <person name="Kiss B."/>
            <person name="Kocsube S."/>
            <person name="Kotiranta H."/>
            <person name="LaButti K.M."/>
            <person name="Lechner B.E."/>
            <person name="Liimatainen K."/>
            <person name="Lipzen A."/>
            <person name="Lukacs Z."/>
            <person name="Mihaltcheva S."/>
            <person name="Morgado L.N."/>
            <person name="Niskanen T."/>
            <person name="Noordeloos M.E."/>
            <person name="Ohm R.A."/>
            <person name="Ortiz-Santana B."/>
            <person name="Ovrebo C."/>
            <person name="Racz N."/>
            <person name="Riley R."/>
            <person name="Savchenko A."/>
            <person name="Shiryaev A."/>
            <person name="Soop K."/>
            <person name="Spirin V."/>
            <person name="Szebenyi C."/>
            <person name="Tomsovsky M."/>
            <person name="Tulloss R.E."/>
            <person name="Uehling J."/>
            <person name="Grigoriev I.V."/>
            <person name="Vagvolgyi C."/>
            <person name="Papp T."/>
            <person name="Martin F.M."/>
            <person name="Miettinen O."/>
            <person name="Hibbett D.S."/>
            <person name="Nagy L.G."/>
        </authorList>
    </citation>
    <scope>NUCLEOTIDE SEQUENCE [LARGE SCALE GENOMIC DNA]</scope>
    <source>
        <strain evidence="1 2">CBS 166.37</strain>
    </source>
</reference>
<gene>
    <name evidence="1" type="ORF">BDQ12DRAFT_720053</name>
</gene>
<protein>
    <submittedName>
        <fullName evidence="1">Uncharacterized protein</fullName>
    </submittedName>
</protein>
<dbReference type="EMBL" id="ML213593">
    <property type="protein sequence ID" value="TFK42036.1"/>
    <property type="molecule type" value="Genomic_DNA"/>
</dbReference>
<evidence type="ECO:0000313" key="1">
    <source>
        <dbReference type="EMBL" id="TFK42036.1"/>
    </source>
</evidence>
<organism evidence="1 2">
    <name type="scientific">Crucibulum laeve</name>
    <dbReference type="NCBI Taxonomy" id="68775"/>
    <lineage>
        <taxon>Eukaryota</taxon>
        <taxon>Fungi</taxon>
        <taxon>Dikarya</taxon>
        <taxon>Basidiomycota</taxon>
        <taxon>Agaricomycotina</taxon>
        <taxon>Agaricomycetes</taxon>
        <taxon>Agaricomycetidae</taxon>
        <taxon>Agaricales</taxon>
        <taxon>Agaricineae</taxon>
        <taxon>Nidulariaceae</taxon>
        <taxon>Crucibulum</taxon>
    </lineage>
</organism>
<evidence type="ECO:0000313" key="2">
    <source>
        <dbReference type="Proteomes" id="UP000308652"/>
    </source>
</evidence>
<dbReference type="STRING" id="68775.A0A5C3MC89"/>
<dbReference type="Proteomes" id="UP000308652">
    <property type="component" value="Unassembled WGS sequence"/>
</dbReference>
<sequence>MYPPLTTLTDCQDFIENDTPSTVAKRLYDQSLCRNDGIPNLFVHCLPSKSNPIAHAMNEDDSIPLIFSRMRYDSIMSVIINHIAKLEPNPGEIPVHMMLTDDEFNTTLKVLRYFQLPQVRSRVQVDVDAAERVADLVQIGLTTATYSFYAHARPRVPFVSLHSALLQLVGTRPITFSYMQQFLFDIYEPPSRV</sequence>